<keyword evidence="4" id="KW-1185">Reference proteome</keyword>
<dbReference type="GO" id="GO:0030497">
    <property type="term" value="P:fatty acid elongation"/>
    <property type="evidence" value="ECO:0007669"/>
    <property type="project" value="TreeGrafter"/>
</dbReference>
<dbReference type="SUPFAM" id="SSF51735">
    <property type="entry name" value="NAD(P)-binding Rossmann-fold domains"/>
    <property type="match status" value="1"/>
</dbReference>
<dbReference type="InterPro" id="IPR002347">
    <property type="entry name" value="SDR_fam"/>
</dbReference>
<gene>
    <name evidence="3" type="ORF">SAMN05421872_10634</name>
</gene>
<evidence type="ECO:0000256" key="1">
    <source>
        <dbReference type="ARBA" id="ARBA00006484"/>
    </source>
</evidence>
<evidence type="ECO:0000313" key="3">
    <source>
        <dbReference type="EMBL" id="SDD12297.1"/>
    </source>
</evidence>
<dbReference type="Pfam" id="PF13561">
    <property type="entry name" value="adh_short_C2"/>
    <property type="match status" value="1"/>
</dbReference>
<name>A0A1G6S846_9ACTN</name>
<comment type="similarity">
    <text evidence="1">Belongs to the short-chain dehydrogenases/reductases (SDR) family.</text>
</comment>
<dbReference type="AlphaFoldDB" id="A0A1G6S846"/>
<dbReference type="PANTHER" id="PTHR42760">
    <property type="entry name" value="SHORT-CHAIN DEHYDROGENASES/REDUCTASES FAMILY MEMBER"/>
    <property type="match status" value="1"/>
</dbReference>
<proteinExistence type="inferred from homology"/>
<dbReference type="InterPro" id="IPR036291">
    <property type="entry name" value="NAD(P)-bd_dom_sf"/>
</dbReference>
<dbReference type="CDD" id="cd05233">
    <property type="entry name" value="SDR_c"/>
    <property type="match status" value="1"/>
</dbReference>
<dbReference type="Gene3D" id="3.40.50.720">
    <property type="entry name" value="NAD(P)-binding Rossmann-like Domain"/>
    <property type="match status" value="1"/>
</dbReference>
<accession>A0A1G6S846</accession>
<dbReference type="OrthoDB" id="4380821at2"/>
<reference evidence="3 4" key="1">
    <citation type="submission" date="2016-10" db="EMBL/GenBank/DDBJ databases">
        <authorList>
            <person name="de Groot N.N."/>
        </authorList>
    </citation>
    <scope>NUCLEOTIDE SEQUENCE [LARGE SCALE GENOMIC DNA]</scope>
    <source>
        <strain evidence="3 4">CGMCC 4.6858</strain>
    </source>
</reference>
<organism evidence="3 4">
    <name type="scientific">Nocardioides lianchengensis</name>
    <dbReference type="NCBI Taxonomy" id="1045774"/>
    <lineage>
        <taxon>Bacteria</taxon>
        <taxon>Bacillati</taxon>
        <taxon>Actinomycetota</taxon>
        <taxon>Actinomycetes</taxon>
        <taxon>Propionibacteriales</taxon>
        <taxon>Nocardioidaceae</taxon>
        <taxon>Nocardioides</taxon>
    </lineage>
</organism>
<dbReference type="EMBL" id="FMZM01000006">
    <property type="protein sequence ID" value="SDD12297.1"/>
    <property type="molecule type" value="Genomic_DNA"/>
</dbReference>
<keyword evidence="2" id="KW-0560">Oxidoreductase</keyword>
<dbReference type="InterPro" id="IPR020904">
    <property type="entry name" value="Sc_DH/Rdtase_CS"/>
</dbReference>
<protein>
    <submittedName>
        <fullName evidence="3">NAD(P)-dependent dehydrogenase, short-chain alcohol dehydrogenase family</fullName>
    </submittedName>
</protein>
<dbReference type="PROSITE" id="PS00061">
    <property type="entry name" value="ADH_SHORT"/>
    <property type="match status" value="1"/>
</dbReference>
<dbReference type="STRING" id="1045774.SAMN05421872_10634"/>
<dbReference type="FunFam" id="3.40.50.720:FF:000084">
    <property type="entry name" value="Short-chain dehydrogenase reductase"/>
    <property type="match status" value="1"/>
</dbReference>
<dbReference type="RefSeq" id="WP_090855782.1">
    <property type="nucleotide sequence ID" value="NZ_FMZM01000006.1"/>
</dbReference>
<dbReference type="Proteomes" id="UP000199034">
    <property type="component" value="Unassembled WGS sequence"/>
</dbReference>
<evidence type="ECO:0000313" key="4">
    <source>
        <dbReference type="Proteomes" id="UP000199034"/>
    </source>
</evidence>
<evidence type="ECO:0000256" key="2">
    <source>
        <dbReference type="ARBA" id="ARBA00023002"/>
    </source>
</evidence>
<dbReference type="PRINTS" id="PR00081">
    <property type="entry name" value="GDHRDH"/>
</dbReference>
<dbReference type="GO" id="GO:0016616">
    <property type="term" value="F:oxidoreductase activity, acting on the CH-OH group of donors, NAD or NADP as acceptor"/>
    <property type="evidence" value="ECO:0007669"/>
    <property type="project" value="TreeGrafter"/>
</dbReference>
<sequence>MSGQLEGRVALVTGGGAGIGEGIVRRFAAEGARVVVAEYDEEAGRAAAESVDGTFVRCDVSQRDQVDAAVAAAVATYGAIDVVVNNAWGGGAIGRLEKKTDEQLQHGMAVGYFGPFWAMTAALPHMKERGWGRVVNLCSLNGVNAHMGSLEYNAAKEALRTLTRTAAREWAATGITVNAICPAAKSQAFFRAISEYPDLEALADAANPMGRMGDAYDDIAPVAVFLASEGSRYLTGNTLFVDGGSHINGAAWAPDLD</sequence>
<dbReference type="PRINTS" id="PR00080">
    <property type="entry name" value="SDRFAMILY"/>
</dbReference>
<dbReference type="PANTHER" id="PTHR42760:SF40">
    <property type="entry name" value="3-OXOACYL-[ACYL-CARRIER-PROTEIN] REDUCTASE, CHLOROPLASTIC"/>
    <property type="match status" value="1"/>
</dbReference>